<evidence type="ECO:0000313" key="2">
    <source>
        <dbReference type="EMBL" id="ORY11397.1"/>
    </source>
</evidence>
<accession>A0A1Y1ZN18</accession>
<feature type="region of interest" description="Disordered" evidence="1">
    <location>
        <begin position="83"/>
        <end position="113"/>
    </location>
</feature>
<dbReference type="AlphaFoldDB" id="A0A1Y1ZN18"/>
<feature type="compositionally biased region" description="Acidic residues" evidence="1">
    <location>
        <begin position="86"/>
        <end position="105"/>
    </location>
</feature>
<feature type="compositionally biased region" description="Basic and acidic residues" evidence="1">
    <location>
        <begin position="38"/>
        <end position="61"/>
    </location>
</feature>
<sequence>MTATNPSKPSVKALVNDHLLRDYIRLREALRAVTQQREATEKKLREAQKENGEHKKTFEEQNKIADELGKKLVLAETLLAQLAELQAEEETDDEDEDEDDEDDDGGVVTTEDYILEGSITDLQGREAYAEEF</sequence>
<dbReference type="EMBL" id="MCFA01000061">
    <property type="protein sequence ID" value="ORY11397.1"/>
    <property type="molecule type" value="Genomic_DNA"/>
</dbReference>
<evidence type="ECO:0000313" key="3">
    <source>
        <dbReference type="Proteomes" id="UP000193144"/>
    </source>
</evidence>
<keyword evidence="3" id="KW-1185">Reference proteome</keyword>
<dbReference type="Proteomes" id="UP000193144">
    <property type="component" value="Unassembled WGS sequence"/>
</dbReference>
<feature type="region of interest" description="Disordered" evidence="1">
    <location>
        <begin position="37"/>
        <end position="61"/>
    </location>
</feature>
<evidence type="ECO:0000256" key="1">
    <source>
        <dbReference type="SAM" id="MobiDB-lite"/>
    </source>
</evidence>
<protein>
    <submittedName>
        <fullName evidence="2">Uncharacterized protein</fullName>
    </submittedName>
</protein>
<comment type="caution">
    <text evidence="2">The sequence shown here is derived from an EMBL/GenBank/DDBJ whole genome shotgun (WGS) entry which is preliminary data.</text>
</comment>
<organism evidence="2 3">
    <name type="scientific">Clohesyomyces aquaticus</name>
    <dbReference type="NCBI Taxonomy" id="1231657"/>
    <lineage>
        <taxon>Eukaryota</taxon>
        <taxon>Fungi</taxon>
        <taxon>Dikarya</taxon>
        <taxon>Ascomycota</taxon>
        <taxon>Pezizomycotina</taxon>
        <taxon>Dothideomycetes</taxon>
        <taxon>Pleosporomycetidae</taxon>
        <taxon>Pleosporales</taxon>
        <taxon>Lindgomycetaceae</taxon>
        <taxon>Clohesyomyces</taxon>
    </lineage>
</organism>
<proteinExistence type="predicted"/>
<name>A0A1Y1ZN18_9PLEO</name>
<gene>
    <name evidence="2" type="ORF">BCR34DRAFT_587904</name>
</gene>
<reference evidence="2 3" key="1">
    <citation type="submission" date="2016-07" db="EMBL/GenBank/DDBJ databases">
        <title>Pervasive Adenine N6-methylation of Active Genes in Fungi.</title>
        <authorList>
            <consortium name="DOE Joint Genome Institute"/>
            <person name="Mondo S.J."/>
            <person name="Dannebaum R.O."/>
            <person name="Kuo R.C."/>
            <person name="Labutti K."/>
            <person name="Haridas S."/>
            <person name="Kuo A."/>
            <person name="Salamov A."/>
            <person name="Ahrendt S.R."/>
            <person name="Lipzen A."/>
            <person name="Sullivan W."/>
            <person name="Andreopoulos W.B."/>
            <person name="Clum A."/>
            <person name="Lindquist E."/>
            <person name="Daum C."/>
            <person name="Ramamoorthy G.K."/>
            <person name="Gryganskyi A."/>
            <person name="Culley D."/>
            <person name="Magnuson J.K."/>
            <person name="James T.Y."/>
            <person name="O'Malley M.A."/>
            <person name="Stajich J.E."/>
            <person name="Spatafora J.W."/>
            <person name="Visel A."/>
            <person name="Grigoriev I.V."/>
        </authorList>
    </citation>
    <scope>NUCLEOTIDE SEQUENCE [LARGE SCALE GENOMIC DNA]</scope>
    <source>
        <strain evidence="2 3">CBS 115471</strain>
    </source>
</reference>